<comment type="caution">
    <text evidence="6">The sequence shown here is derived from an EMBL/GenBank/DDBJ whole genome shotgun (WGS) entry which is preliminary data.</text>
</comment>
<dbReference type="EMBL" id="BARW01036764">
    <property type="protein sequence ID" value="GAJ20399.1"/>
    <property type="molecule type" value="Genomic_DNA"/>
</dbReference>
<dbReference type="Gene3D" id="3.30.70.890">
    <property type="entry name" value="GHMP kinase, C-terminal domain"/>
    <property type="match status" value="1"/>
</dbReference>
<gene>
    <name evidence="6" type="ORF">S12H4_56972</name>
</gene>
<accession>X1USE9</accession>
<keyword evidence="3" id="KW-0418">Kinase</keyword>
<reference evidence="6" key="1">
    <citation type="journal article" date="2014" name="Front. Microbiol.">
        <title>High frequency of phylogenetically diverse reductive dehalogenase-homologous genes in deep subseafloor sedimentary metagenomes.</title>
        <authorList>
            <person name="Kawai M."/>
            <person name="Futagami T."/>
            <person name="Toyoda A."/>
            <person name="Takaki Y."/>
            <person name="Nishi S."/>
            <person name="Hori S."/>
            <person name="Arai W."/>
            <person name="Tsubouchi T."/>
            <person name="Morono Y."/>
            <person name="Uchiyama I."/>
            <person name="Ito T."/>
            <person name="Fujiyama A."/>
            <person name="Inagaki F."/>
            <person name="Takami H."/>
        </authorList>
    </citation>
    <scope>NUCLEOTIDE SEQUENCE</scope>
    <source>
        <strain evidence="6">Expedition CK06-06</strain>
    </source>
</reference>
<keyword evidence="2" id="KW-0808">Transferase</keyword>
<dbReference type="PANTHER" id="PTHR43290">
    <property type="entry name" value="MEVALONATE KINASE"/>
    <property type="match status" value="1"/>
</dbReference>
<evidence type="ECO:0000256" key="3">
    <source>
        <dbReference type="ARBA" id="ARBA00022777"/>
    </source>
</evidence>
<evidence type="ECO:0000256" key="4">
    <source>
        <dbReference type="ARBA" id="ARBA00022842"/>
    </source>
</evidence>
<dbReference type="GO" id="GO:0019287">
    <property type="term" value="P:isopentenyl diphosphate biosynthetic process, mevalonate pathway"/>
    <property type="evidence" value="ECO:0007669"/>
    <property type="project" value="TreeGrafter"/>
</dbReference>
<feature type="domain" description="GHMP kinase C-terminal" evidence="5">
    <location>
        <begin position="59"/>
        <end position="135"/>
    </location>
</feature>
<dbReference type="SUPFAM" id="SSF55060">
    <property type="entry name" value="GHMP Kinase, C-terminal domain"/>
    <property type="match status" value="1"/>
</dbReference>
<dbReference type="InterPro" id="IPR006205">
    <property type="entry name" value="Mev_gal_kin"/>
</dbReference>
<evidence type="ECO:0000259" key="5">
    <source>
        <dbReference type="Pfam" id="PF08544"/>
    </source>
</evidence>
<protein>
    <recommendedName>
        <fullName evidence="5">GHMP kinase C-terminal domain-containing protein</fullName>
    </recommendedName>
</protein>
<dbReference type="PANTHER" id="PTHR43290:SF2">
    <property type="entry name" value="MEVALONATE KINASE"/>
    <property type="match status" value="1"/>
</dbReference>
<dbReference type="AlphaFoldDB" id="X1USE9"/>
<evidence type="ECO:0000256" key="1">
    <source>
        <dbReference type="ARBA" id="ARBA00022490"/>
    </source>
</evidence>
<keyword evidence="1" id="KW-0963">Cytoplasm</keyword>
<dbReference type="GO" id="GO:0005829">
    <property type="term" value="C:cytosol"/>
    <property type="evidence" value="ECO:0007669"/>
    <property type="project" value="TreeGrafter"/>
</dbReference>
<keyword evidence="4" id="KW-0460">Magnesium</keyword>
<dbReference type="GO" id="GO:0005524">
    <property type="term" value="F:ATP binding"/>
    <property type="evidence" value="ECO:0007669"/>
    <property type="project" value="InterPro"/>
</dbReference>
<dbReference type="InterPro" id="IPR013750">
    <property type="entry name" value="GHMP_kinase_C_dom"/>
</dbReference>
<feature type="non-terminal residue" evidence="6">
    <location>
        <position position="1"/>
    </location>
</feature>
<dbReference type="Pfam" id="PF08544">
    <property type="entry name" value="GHMP_kinases_C"/>
    <property type="match status" value="1"/>
</dbReference>
<proteinExistence type="predicted"/>
<dbReference type="GO" id="GO:0004496">
    <property type="term" value="F:mevalonate kinase activity"/>
    <property type="evidence" value="ECO:0007669"/>
    <property type="project" value="InterPro"/>
</dbReference>
<sequence length="147" mass="15978">NTAETIKLDKSVELVIASCGMTSNTKDVVADVRKLKEMKPEQFDTIVKQYLQVVKEGRKALENGDFDAVGSYMNQNHKLLQEITVSNETLDNMVQLALNAGALGAKVTGTGRGGNMIALTPGKPLQDAVAKALEDQKYRVWKTVIGV</sequence>
<organism evidence="6">
    <name type="scientific">marine sediment metagenome</name>
    <dbReference type="NCBI Taxonomy" id="412755"/>
    <lineage>
        <taxon>unclassified sequences</taxon>
        <taxon>metagenomes</taxon>
        <taxon>ecological metagenomes</taxon>
    </lineage>
</organism>
<dbReference type="InterPro" id="IPR036554">
    <property type="entry name" value="GHMP_kinase_C_sf"/>
</dbReference>
<evidence type="ECO:0000256" key="2">
    <source>
        <dbReference type="ARBA" id="ARBA00022679"/>
    </source>
</evidence>
<evidence type="ECO:0000313" key="6">
    <source>
        <dbReference type="EMBL" id="GAJ20399.1"/>
    </source>
</evidence>
<name>X1USE9_9ZZZZ</name>